<dbReference type="EMBL" id="BK014315">
    <property type="protein sequence ID" value="DAF42368.1"/>
    <property type="molecule type" value="Viral_cRNA"/>
</dbReference>
<protein>
    <submittedName>
        <fullName evidence="2">Protein 4</fullName>
    </submittedName>
</protein>
<dbReference type="RefSeq" id="YP_010840923.1">
    <property type="nucleotide sequence ID" value="NC_079124.1"/>
</dbReference>
<dbReference type="KEGG" id="vg:80554636"/>
<accession>A0A8D9UIU5</accession>
<name>A0A8D9UIU5_9RHAB</name>
<sequence length="193" mass="22026">MYAKQRDQIKLRIDALNNVTNYLPEDANWAMLHRFRSTQIRSIKDILSEIIINGGCLKHDYMRDREREVIKLSALISVLDLKNIENTEIVKHYDGNLCWECTRSIIQSSRPTEELLTILSQRAPSDNVPFLGKFTSDERRYDLKLGCIISSSKEDVNDYPSLPGTPNSTVVSTIHDSDIDWESQDSGGSGYTK</sequence>
<proteinExistence type="predicted"/>
<feature type="region of interest" description="Disordered" evidence="1">
    <location>
        <begin position="158"/>
        <end position="193"/>
    </location>
</feature>
<feature type="compositionally biased region" description="Polar residues" evidence="1">
    <location>
        <begin position="164"/>
        <end position="174"/>
    </location>
</feature>
<organism evidence="2">
    <name type="scientific">Melampyrum roseum virus 1</name>
    <dbReference type="NCBI Taxonomy" id="2793732"/>
    <lineage>
        <taxon>Viruses</taxon>
        <taxon>Riboviria</taxon>
        <taxon>Orthornavirae</taxon>
        <taxon>Negarnaviricota</taxon>
        <taxon>Haploviricotina</taxon>
        <taxon>Monjiviricetes</taxon>
        <taxon>Mononegavirales</taxon>
        <taxon>Rhabdoviridae</taxon>
        <taxon>Betarhabdovirinae</taxon>
        <taxon>Varicosavirus</taxon>
        <taxon>Varicosavirus melampyri</taxon>
    </lineage>
</organism>
<dbReference type="GeneID" id="80554636"/>
<reference evidence="2" key="2">
    <citation type="journal article" date="2021" name="Viruses">
        <title>Illuminating the Plant Rhabdovirus Landscape through Metatranscriptomics Data.</title>
        <authorList>
            <person name="Bejerman N."/>
            <person name="Dietzgen R.G."/>
            <person name="Debat H."/>
        </authorList>
    </citation>
    <scope>NUCLEOTIDE SEQUENCE</scope>
</reference>
<reference evidence="2" key="1">
    <citation type="journal article" date="2021" name="J. Anim. Genet.">
        <title>Illuminating the plant rhabdovirus landscape through metatranscriptomics data.</title>
        <authorList>
            <person name="Bejerman N."/>
            <person name="Dietzgen R.G."/>
            <person name="Debat H."/>
        </authorList>
    </citation>
    <scope>NUCLEOTIDE SEQUENCE</scope>
</reference>
<evidence type="ECO:0000313" key="2">
    <source>
        <dbReference type="EMBL" id="DAF42368.1"/>
    </source>
</evidence>
<evidence type="ECO:0000256" key="1">
    <source>
        <dbReference type="SAM" id="MobiDB-lite"/>
    </source>
</evidence>